<dbReference type="GO" id="GO:0000976">
    <property type="term" value="F:transcription cis-regulatory region binding"/>
    <property type="evidence" value="ECO:0007669"/>
    <property type="project" value="TreeGrafter"/>
</dbReference>
<dbReference type="PANTHER" id="PTHR30055">
    <property type="entry name" value="HTH-TYPE TRANSCRIPTIONAL REGULATOR RUTR"/>
    <property type="match status" value="1"/>
</dbReference>
<dbReference type="Pfam" id="PF00440">
    <property type="entry name" value="TetR_N"/>
    <property type="match status" value="1"/>
</dbReference>
<evidence type="ECO:0000256" key="4">
    <source>
        <dbReference type="PROSITE-ProRule" id="PRU00335"/>
    </source>
</evidence>
<dbReference type="PANTHER" id="PTHR30055:SF234">
    <property type="entry name" value="HTH-TYPE TRANSCRIPTIONAL REGULATOR BETI"/>
    <property type="match status" value="1"/>
</dbReference>
<reference evidence="6 8" key="1">
    <citation type="submission" date="2023-07" db="EMBL/GenBank/DDBJ databases">
        <title>Sorghum-associated microbial communities from plants grown in Nebraska, USA.</title>
        <authorList>
            <person name="Schachtman D."/>
        </authorList>
    </citation>
    <scope>NUCLEOTIDE SEQUENCE</scope>
    <source>
        <strain evidence="6">DS1006</strain>
        <strain evidence="7 8">DS1016</strain>
    </source>
</reference>
<keyword evidence="8" id="KW-1185">Reference proteome</keyword>
<dbReference type="EMBL" id="JAUSTF010000001">
    <property type="protein sequence ID" value="MDQ0179419.1"/>
    <property type="molecule type" value="Genomic_DNA"/>
</dbReference>
<name>A0AAW8DDI2_9MICC</name>
<dbReference type="Proteomes" id="UP001242995">
    <property type="component" value="Unassembled WGS sequence"/>
</dbReference>
<sequence length="205" mass="22264">MEFGDTGSTPKGAATRNEILRVAADVFASKGFEQTRMDDIIREVGLTKGAIYFHFSSKAMLAQAVVDEQKSRWLRRVQEEILSKNNPLEELRSLGEFMVRTVLSDSSAWGVVHLANQLASTKEHPGGASPLAAWVDLVAGILQRGRASGVLAFSGDPGDAATVIVAAFDGLKSVTDALDPKDLDAFERRANLLLQFLEQQFISSQ</sequence>
<evidence type="ECO:0000259" key="5">
    <source>
        <dbReference type="PROSITE" id="PS50977"/>
    </source>
</evidence>
<dbReference type="Proteomes" id="UP001230951">
    <property type="component" value="Unassembled WGS sequence"/>
</dbReference>
<dbReference type="InterPro" id="IPR050109">
    <property type="entry name" value="HTH-type_TetR-like_transc_reg"/>
</dbReference>
<feature type="domain" description="HTH tetR-type" evidence="5">
    <location>
        <begin position="13"/>
        <end position="73"/>
    </location>
</feature>
<comment type="caution">
    <text evidence="6">The sequence shown here is derived from an EMBL/GenBank/DDBJ whole genome shotgun (WGS) entry which is preliminary data.</text>
</comment>
<dbReference type="Gene3D" id="1.10.357.10">
    <property type="entry name" value="Tetracycline Repressor, domain 2"/>
    <property type="match status" value="1"/>
</dbReference>
<keyword evidence="1" id="KW-0805">Transcription regulation</keyword>
<evidence type="ECO:0000313" key="8">
    <source>
        <dbReference type="Proteomes" id="UP001230951"/>
    </source>
</evidence>
<dbReference type="EMBL" id="JAUSRG010000002">
    <property type="protein sequence ID" value="MDP9903927.1"/>
    <property type="molecule type" value="Genomic_DNA"/>
</dbReference>
<dbReference type="SUPFAM" id="SSF48498">
    <property type="entry name" value="Tetracyclin repressor-like, C-terminal domain"/>
    <property type="match status" value="1"/>
</dbReference>
<dbReference type="AlphaFoldDB" id="A0AAW8DDI2"/>
<evidence type="ECO:0000256" key="3">
    <source>
        <dbReference type="ARBA" id="ARBA00023163"/>
    </source>
</evidence>
<evidence type="ECO:0000256" key="2">
    <source>
        <dbReference type="ARBA" id="ARBA00023125"/>
    </source>
</evidence>
<evidence type="ECO:0000313" key="6">
    <source>
        <dbReference type="EMBL" id="MDP9903927.1"/>
    </source>
</evidence>
<dbReference type="PRINTS" id="PR00455">
    <property type="entry name" value="HTHTETR"/>
</dbReference>
<dbReference type="InterPro" id="IPR009057">
    <property type="entry name" value="Homeodomain-like_sf"/>
</dbReference>
<proteinExistence type="predicted"/>
<accession>A0AAW8DDI2</accession>
<keyword evidence="3" id="KW-0804">Transcription</keyword>
<keyword evidence="2 4" id="KW-0238">DNA-binding</keyword>
<evidence type="ECO:0000313" key="7">
    <source>
        <dbReference type="EMBL" id="MDQ0179419.1"/>
    </source>
</evidence>
<protein>
    <submittedName>
        <fullName evidence="6">AcrR family transcriptional regulator</fullName>
    </submittedName>
</protein>
<evidence type="ECO:0000313" key="9">
    <source>
        <dbReference type="Proteomes" id="UP001242995"/>
    </source>
</evidence>
<dbReference type="GO" id="GO:0003700">
    <property type="term" value="F:DNA-binding transcription factor activity"/>
    <property type="evidence" value="ECO:0007669"/>
    <property type="project" value="TreeGrafter"/>
</dbReference>
<dbReference type="SUPFAM" id="SSF46689">
    <property type="entry name" value="Homeodomain-like"/>
    <property type="match status" value="1"/>
</dbReference>
<evidence type="ECO:0000256" key="1">
    <source>
        <dbReference type="ARBA" id="ARBA00023015"/>
    </source>
</evidence>
<dbReference type="InterPro" id="IPR001647">
    <property type="entry name" value="HTH_TetR"/>
</dbReference>
<dbReference type="RefSeq" id="WP_306959481.1">
    <property type="nucleotide sequence ID" value="NZ_JAUSRG010000002.1"/>
</dbReference>
<feature type="DNA-binding region" description="H-T-H motif" evidence="4">
    <location>
        <begin position="36"/>
        <end position="55"/>
    </location>
</feature>
<dbReference type="InterPro" id="IPR036271">
    <property type="entry name" value="Tet_transcr_reg_TetR-rel_C_sf"/>
</dbReference>
<dbReference type="PROSITE" id="PS50977">
    <property type="entry name" value="HTH_TETR_2"/>
    <property type="match status" value="1"/>
</dbReference>
<organism evidence="6 9">
    <name type="scientific">Arthrobacter bambusae</name>
    <dbReference type="NCBI Taxonomy" id="1338426"/>
    <lineage>
        <taxon>Bacteria</taxon>
        <taxon>Bacillati</taxon>
        <taxon>Actinomycetota</taxon>
        <taxon>Actinomycetes</taxon>
        <taxon>Micrococcales</taxon>
        <taxon>Micrococcaceae</taxon>
        <taxon>Arthrobacter</taxon>
    </lineage>
</organism>
<gene>
    <name evidence="6" type="ORF">J2S90_000873</name>
    <name evidence="7" type="ORF">J2S93_000826</name>
</gene>